<dbReference type="EMBL" id="KZ819926">
    <property type="protein sequence ID" value="PWN50487.1"/>
    <property type="molecule type" value="Genomic_DNA"/>
</dbReference>
<protein>
    <submittedName>
        <fullName evidence="1">Uncharacterized protein</fullName>
    </submittedName>
</protein>
<accession>A0ACD0NXJ1</accession>
<gene>
    <name evidence="1" type="ORF">IE53DRAFT_387181</name>
</gene>
<sequence>MKLSVPSTWAFSLAILALLLVGDSQSQFSTTPRISAPIAPTPGSSDLSTTTMFITPGQTSSTASLQVTPSPSSQSSPSSATGNPGSVSTTVTVPANPSSSSLSNLSTASRSSTSTTSSSPSPQPSTSSGASSNSSPKSPRSVTGGSNQVVLILVTGLCLLAGVTYFLDELLELLV</sequence>
<dbReference type="Proteomes" id="UP000245626">
    <property type="component" value="Unassembled WGS sequence"/>
</dbReference>
<reference evidence="1 2" key="1">
    <citation type="journal article" date="2018" name="Mol. Biol. Evol.">
        <title>Broad Genomic Sampling Reveals a Smut Pathogenic Ancestry of the Fungal Clade Ustilaginomycotina.</title>
        <authorList>
            <person name="Kijpornyongpan T."/>
            <person name="Mondo S.J."/>
            <person name="Barry K."/>
            <person name="Sandor L."/>
            <person name="Lee J."/>
            <person name="Lipzen A."/>
            <person name="Pangilinan J."/>
            <person name="LaButti K."/>
            <person name="Hainaut M."/>
            <person name="Henrissat B."/>
            <person name="Grigoriev I.V."/>
            <person name="Spatafora J.W."/>
            <person name="Aime M.C."/>
        </authorList>
    </citation>
    <scope>NUCLEOTIDE SEQUENCE [LARGE SCALE GENOMIC DNA]</scope>
    <source>
        <strain evidence="1 2">SA 807</strain>
    </source>
</reference>
<name>A0ACD0NXJ1_9BASI</name>
<organism evidence="1 2">
    <name type="scientific">Violaceomyces palustris</name>
    <dbReference type="NCBI Taxonomy" id="1673888"/>
    <lineage>
        <taxon>Eukaryota</taxon>
        <taxon>Fungi</taxon>
        <taxon>Dikarya</taxon>
        <taxon>Basidiomycota</taxon>
        <taxon>Ustilaginomycotina</taxon>
        <taxon>Ustilaginomycetes</taxon>
        <taxon>Violaceomycetales</taxon>
        <taxon>Violaceomycetaceae</taxon>
        <taxon>Violaceomyces</taxon>
    </lineage>
</organism>
<evidence type="ECO:0000313" key="2">
    <source>
        <dbReference type="Proteomes" id="UP000245626"/>
    </source>
</evidence>
<evidence type="ECO:0000313" key="1">
    <source>
        <dbReference type="EMBL" id="PWN50487.1"/>
    </source>
</evidence>
<keyword evidence="2" id="KW-1185">Reference proteome</keyword>
<proteinExistence type="predicted"/>